<dbReference type="GO" id="GO:0003824">
    <property type="term" value="F:catalytic activity"/>
    <property type="evidence" value="ECO:0007669"/>
    <property type="project" value="UniProtKB-ARBA"/>
</dbReference>
<dbReference type="NCBIfam" id="TIGR01901">
    <property type="entry name" value="adhes_NPXG"/>
    <property type="match status" value="1"/>
</dbReference>
<sequence>MWGLKDQQYKLGYGAKLGPRALGILQKGAHKGLSLVLSFCLVFQPFLLQAQALGAQGPVEQENQVIKAANEVGSVFRPTVGVAGNGVPLIDIARPNGQGLSHNKYDTFNVDAHGVILNNSTKEVSRSQLGGLVPGNGNLRGVGAAKVILNEVVSANRSHLGGMTEVHGQSADVIIANPNGLTCNGCGFINTPRVTLSTGLPIIGADGSLSGLRIEGGNITIGAHGADGSSLDVFDLVSRKISVGGPIQVKGDLAVIAGHNHFAYGKREATSLGSDGKETELAIDSSAFGGMYAGKIRVLSNDKGAGVKMLGNMAANAGAMKLTSDGKLVFAKARAKGSIKAHSHHDSVHVNDLIFSEQTVELKALKHVELVEHSRVAAGGAVDVQASTIALRSDTLLASGIGNDGTQSATGSLHLKATKLEAGDGRIAAGGLLEIQAAIIDLSRIKDNEQTGVSSLGDITIESNQINAFNNHIGASENIVLRADEALNVGDGHYSAGGFLLMEAAQLSSCANLGAEQKIDLYAHSGDLLQEGTVSSNGEVTLNAHDALNHTGAIVSFQKVALTAGGMLTTEQESTILSHDVAVHADALIQAGAVEAQEGTLTLQTRDEVINSGTIRGASVDVHAGALTNQGLLIANNALQLTIRAKERAGAQQAFVKNASGAVLQSGGAFVLSAGYLNNAGSMGSSGESVVLNVEGDVNNSGLIYGKKTTTLSMDGALTNKHGKIIAEEALTLGGLKRDRAGYVVNEGGVLNSLTGNMKLVATSLTNKGAKPANPSLQDAALQEQQNTTLNEGEVAYILARGGLLIDVSAFENRDSLISTQAALSVVSDRIVQSGIMESESGDLQLTSHGELINSGMIASNGAIILEAGKDLLQSGRIVSQKGVELSSNGTLTMKEPSEVAAYAVALKAKTLNQAGHVEAQGGTLILKSHGVLSNTGTMVGGVVEVQLGSLTNSGQLLAKDTLTLVAENHDPLWEQGGLLLNGEGGVLKSGGAFVITTAALSNAGSMGSSGDAVALNVTGDISNSGLIYANKSATLSLDGRFLNKFGDVIAEDSLIVRGFSGERAGSVINNSGLLEAVSGDMIFNVSSLTNMREGGVKVTDKVVGHSYVRGHWEGTNVKHHQIKENVETTIIHQQPHFTNNAAQILVGRHLTVHAGEISNSYSLIAANGNIAMQGDSLFNEGYDLIETTKIVTETSRRRKHCTIANGGCSWGGITDLGSITNTAITTRTYDVVYGTIEAGGTLDVKVTETLDNHAVRGGASQVGLSSGDKSLAGIKNTDFDSSKPLISKDRLEGIIKGLTGHKALFVPSLQTPAAEFIQVPTQEGLRSVKTELTGTQTPQVSFVVETRPDFINLSKFLGSDYYLKKIGNYKPEQVFKRLGDAYFEYRLVGEQVFELTGNRTLLDVEDPNAQMQRLYDNAVEQQGPLGLELGKPLTPQQVAGIKKDMIWLETIEKNGQEVLVPRVYLAPTSSLAQGVDGTQRSQQENLASARLKGNGVSLNADSLTNSGAVLSHNALHVTTKQSLFNDGGFLDASGFVELTSGGLLANYSGVVHGDIITLTAQSIANGTAKIREINEYSFVDRAGQKGQILSEHELNIHSLGDLGAEGGEFTSGGPITMIVNASANFSALALESEHKQTSEKGHYDAQSSAHQLSEINSGDDLTIVTNGDLTMDGVKAKAKGDARFDSGGALSMTSLQDFDSFDLDLRGKEGDKSKQKNKFRQQSTQVTTNKTTAEAGGNLSMHAQNGDFTLGAVGLLSGGQTHLGADKGKIKFLTNKDQDFKDTYQRNENLVWWNESDKGYLKETIKHVTIDAKGGMKIDAGNGIVVEYEATGDLDKSLEQLSRSPGMAWIKQLRDDPVLAKQVDWHSVKSEFKHWDYKAQGLTEAGAALVALAVTAVTAGAASTAAGAITSALGVGSSTAMNAAMQAGVQALINKSAVALVNNRGDIAAALHELGSSKTLLSIVSSMVTAGLTSQLTNMAGVGQSLPKTAPFVDRIAHEAEKNLIKASIGAGVQTVLEGGSLEKNFFTNLRTALSDTIGKTLAEEIGTAKAEGKIDTVTQIVAHAGLGCLKGAIANGACSSGAVGGAVGEATAMLQFKLWVKGIVKEEMGDLKGRTPTPEEQARITARIDAEFASFRDNTINVARAAGGFAVGLAGGDVNSGADAAGNAAENNYLSSAQQAQKKKELEECPDKWCRKDVEEKWLEIDDQQDVFFSVGVVAGAPAELYETAQGFWQMVRHPIETLEALKELVTSGNVTETIKQSYLERIHYLEEEYQRAGISGSFHAGVELGKLLTEAASLVAGGAGLAKGGVKLIAKLTEKALNKLAVKAEKTVAKAGSEASQALGKMSDEVVATQYFGQERKFWSADPIEVEFEMTSKGEKITQKNKVYQRDDLFDPNRISDWKVKGETVWGTNIERMKTGRAPIGFDDELVNLHHMLQTHDGPLAEVSKEFHKDNNSVIHINPNTMGSAIDRPQFNKWREEYWKNRAKVIEEKMKLEKQ</sequence>
<feature type="compositionally biased region" description="Polar residues" evidence="6">
    <location>
        <begin position="1721"/>
        <end position="1733"/>
    </location>
</feature>
<dbReference type="Gene3D" id="2.160.20.10">
    <property type="entry name" value="Single-stranded right-handed beta-helix, Pectin lyase-like"/>
    <property type="match status" value="1"/>
</dbReference>
<feature type="compositionally biased region" description="Basic and acidic residues" evidence="6">
    <location>
        <begin position="1634"/>
        <end position="1644"/>
    </location>
</feature>
<dbReference type="Pfam" id="PF14411">
    <property type="entry name" value="LHH"/>
    <property type="match status" value="1"/>
</dbReference>
<name>N6VNP9_BARVB</name>
<dbReference type="SUPFAM" id="SSF51126">
    <property type="entry name" value="Pectin lyase-like"/>
    <property type="match status" value="1"/>
</dbReference>
<dbReference type="InterPro" id="IPR008638">
    <property type="entry name" value="FhaB/CdiA-like_TPS"/>
</dbReference>
<accession>N6VNP9</accession>
<dbReference type="Proteomes" id="UP000014011">
    <property type="component" value="Unassembled WGS sequence"/>
</dbReference>
<dbReference type="Pfam" id="PF04830">
    <property type="entry name" value="DUF637"/>
    <property type="match status" value="1"/>
</dbReference>
<dbReference type="InterPro" id="IPR006915">
    <property type="entry name" value="DUF637_hemagglutn_put"/>
</dbReference>
<keyword evidence="3" id="KW-1266">Target cell cytoplasm</keyword>
<evidence type="ECO:0000256" key="1">
    <source>
        <dbReference type="ARBA" id="ARBA00004219"/>
    </source>
</evidence>
<protein>
    <submittedName>
        <fullName evidence="8">Filamentous hemagglutinin</fullName>
    </submittedName>
</protein>
<feature type="region of interest" description="Disordered" evidence="6">
    <location>
        <begin position="1634"/>
        <end position="1655"/>
    </location>
</feature>
<dbReference type="RefSeq" id="WP_010704907.1">
    <property type="nucleotide sequence ID" value="NZ_KB915632.1"/>
</dbReference>
<keyword evidence="2" id="KW-0800">Toxin</keyword>
<dbReference type="NCBIfam" id="TIGR01731">
    <property type="entry name" value="fil_hemag_20aa"/>
    <property type="match status" value="10"/>
</dbReference>
<comment type="subcellular location">
    <subcellularLocation>
        <location evidence="1">Target cell</location>
        <location evidence="1">Target cell cytoplasm</location>
    </subcellularLocation>
</comment>
<dbReference type="InterPro" id="IPR012334">
    <property type="entry name" value="Pectin_lyas_fold"/>
</dbReference>
<reference evidence="8 9" key="1">
    <citation type="journal article" date="2013" name="PLoS Genet.">
        <title>A gene transfer agent and a dynamic repertoire of secretion systems hold the keys to the explosive radiation of the emerging pathogen Bartonella.</title>
        <authorList>
            <person name="Guy L."/>
            <person name="Nystedt B."/>
            <person name="Toft C."/>
            <person name="Zaremba-Niedzwiedzka K."/>
            <person name="Berglund E.C."/>
            <person name="Granberg F."/>
            <person name="Naslund K."/>
            <person name="Eriksson A.S."/>
            <person name="Andersson S.G."/>
        </authorList>
    </citation>
    <scope>NUCLEOTIDE SEQUENCE [LARGE SCALE GENOMIC DNA]</scope>
    <source>
        <strain evidence="8">Tweed</strain>
    </source>
</reference>
<dbReference type="InterPro" id="IPR026834">
    <property type="entry name" value="LHH"/>
</dbReference>
<evidence type="ECO:0000256" key="2">
    <source>
        <dbReference type="ARBA" id="ARBA00022656"/>
    </source>
</evidence>
<feature type="compositionally biased region" description="Polar residues" evidence="6">
    <location>
        <begin position="1646"/>
        <end position="1655"/>
    </location>
</feature>
<feature type="region of interest" description="Disordered" evidence="6">
    <location>
        <begin position="1710"/>
        <end position="1739"/>
    </location>
</feature>
<gene>
    <name evidence="8" type="primary">fhaB1</name>
    <name evidence="8" type="ORF">BVtw_05010</name>
</gene>
<feature type="domain" description="Filamentous haemagglutinin FhaB/tRNA nuclease CdiA-like TPS" evidence="7">
    <location>
        <begin position="84"/>
        <end position="206"/>
    </location>
</feature>
<evidence type="ECO:0000259" key="7">
    <source>
        <dbReference type="SMART" id="SM00912"/>
    </source>
</evidence>
<evidence type="ECO:0000313" key="8">
    <source>
        <dbReference type="EMBL" id="ENN94816.1"/>
    </source>
</evidence>
<dbReference type="InterPro" id="IPR006914">
    <property type="entry name" value="VENN_dom"/>
</dbReference>
<dbReference type="InterPro" id="IPR010069">
    <property type="entry name" value="CdiA_FHA1_rpt"/>
</dbReference>
<dbReference type="SMART" id="SM00912">
    <property type="entry name" value="Haemagg_act"/>
    <property type="match status" value="1"/>
</dbReference>
<dbReference type="EMBL" id="AGWD01000010">
    <property type="protein sequence ID" value="ENN94816.1"/>
    <property type="molecule type" value="Genomic_DNA"/>
</dbReference>
<dbReference type="GO" id="GO:0090729">
    <property type="term" value="F:toxin activity"/>
    <property type="evidence" value="ECO:0007669"/>
    <property type="project" value="UniProtKB-KW"/>
</dbReference>
<dbReference type="Pfam" id="PF04829">
    <property type="entry name" value="PT-VENN"/>
    <property type="match status" value="1"/>
</dbReference>
<organism evidence="8 9">
    <name type="scientific">Bartonella vinsonii subsp. berkhoffii str. Tweed</name>
    <dbReference type="NCBI Taxonomy" id="1094502"/>
    <lineage>
        <taxon>Bacteria</taxon>
        <taxon>Pseudomonadati</taxon>
        <taxon>Pseudomonadota</taxon>
        <taxon>Alphaproteobacteria</taxon>
        <taxon>Hyphomicrobiales</taxon>
        <taxon>Bartonellaceae</taxon>
        <taxon>Bartonella</taxon>
    </lineage>
</organism>
<keyword evidence="4" id="KW-0843">Virulence</keyword>
<dbReference type="Pfam" id="PF13332">
    <property type="entry name" value="Fil_haemagg_2"/>
    <property type="match status" value="1"/>
</dbReference>
<evidence type="ECO:0000256" key="3">
    <source>
        <dbReference type="ARBA" id="ARBA00022913"/>
    </source>
</evidence>
<dbReference type="InterPro" id="IPR011050">
    <property type="entry name" value="Pectin_lyase_fold/virulence"/>
</dbReference>
<evidence type="ECO:0000256" key="4">
    <source>
        <dbReference type="ARBA" id="ARBA00023026"/>
    </source>
</evidence>
<dbReference type="InterPro" id="IPR025157">
    <property type="entry name" value="Hemagglutinin_rpt"/>
</dbReference>
<dbReference type="Pfam" id="PF05860">
    <property type="entry name" value="TPS"/>
    <property type="match status" value="1"/>
</dbReference>
<evidence type="ECO:0000313" key="9">
    <source>
        <dbReference type="Proteomes" id="UP000014011"/>
    </source>
</evidence>
<evidence type="ECO:0000256" key="6">
    <source>
        <dbReference type="SAM" id="MobiDB-lite"/>
    </source>
</evidence>
<comment type="similarity">
    <text evidence="5">In the N-terminal section; belongs to the CdiA toxin family.</text>
</comment>
<dbReference type="PATRIC" id="fig|1094502.3.peg.591"/>
<comment type="caution">
    <text evidence="8">The sequence shown here is derived from an EMBL/GenBank/DDBJ whole genome shotgun (WGS) entry which is preliminary data.</text>
</comment>
<proteinExistence type="inferred from homology"/>
<dbReference type="HOGENOM" id="CLU_000584_0_0_5"/>
<evidence type="ECO:0000256" key="5">
    <source>
        <dbReference type="ARBA" id="ARBA00024043"/>
    </source>
</evidence>